<reference evidence="8" key="2">
    <citation type="submission" date="2015-06" db="UniProtKB">
        <authorList>
            <consortium name="EnsemblPlants"/>
        </authorList>
    </citation>
    <scope>IDENTIFICATION</scope>
    <source>
        <strain evidence="8">cv. Heinz 1706</strain>
    </source>
</reference>
<dbReference type="Gramene" id="Solyc04g056470.1.1">
    <property type="protein sequence ID" value="Solyc04g056470.1.1"/>
    <property type="gene ID" value="Solyc04g056470.1"/>
</dbReference>
<dbReference type="GO" id="GO:0003677">
    <property type="term" value="F:DNA binding"/>
    <property type="evidence" value="ECO:0007669"/>
    <property type="project" value="UniProtKB-KW"/>
</dbReference>
<dbReference type="PANTHER" id="PTHR47416">
    <property type="entry name" value="BASIC-LEUCINE ZIPPER TRANSCRIPTION FACTOR F-RELATED"/>
    <property type="match status" value="1"/>
</dbReference>
<dbReference type="PaxDb" id="4081-Solyc04g056470.1.1"/>
<organism evidence="8">
    <name type="scientific">Solanum lycopersicum</name>
    <name type="common">Tomato</name>
    <name type="synonym">Lycopersicon esculentum</name>
    <dbReference type="NCBI Taxonomy" id="4081"/>
    <lineage>
        <taxon>Eukaryota</taxon>
        <taxon>Viridiplantae</taxon>
        <taxon>Streptophyta</taxon>
        <taxon>Embryophyta</taxon>
        <taxon>Tracheophyta</taxon>
        <taxon>Spermatophyta</taxon>
        <taxon>Magnoliopsida</taxon>
        <taxon>eudicotyledons</taxon>
        <taxon>Gunneridae</taxon>
        <taxon>Pentapetalae</taxon>
        <taxon>asterids</taxon>
        <taxon>lamiids</taxon>
        <taxon>Solanales</taxon>
        <taxon>Solanaceae</taxon>
        <taxon>Solanoideae</taxon>
        <taxon>Solaneae</taxon>
        <taxon>Solanum</taxon>
        <taxon>Solanum subgen. Lycopersicon</taxon>
    </lineage>
</organism>
<proteinExistence type="inferred from homology"/>
<evidence type="ECO:0000256" key="1">
    <source>
        <dbReference type="ARBA" id="ARBA00004123"/>
    </source>
</evidence>
<dbReference type="Proteomes" id="UP000004994">
    <property type="component" value="Chromosome 4"/>
</dbReference>
<evidence type="ECO:0000256" key="6">
    <source>
        <dbReference type="ARBA" id="ARBA00023163"/>
    </source>
</evidence>
<evidence type="ECO:0000256" key="4">
    <source>
        <dbReference type="ARBA" id="ARBA00023015"/>
    </source>
</evidence>
<keyword evidence="6" id="KW-0804">Transcription</keyword>
<sequence>MVSEKPPAFQSFNSFLVFIWAGPLLSSGMCTKVFQFDASSSAPETMVLVTNFRDIYVEERQNDTRLHLNRRVHNGSLVSISRPSHNISEEQIWDKWKMCTEVFLFDASSSAPEAMVFVTNSRDMSMEERQNDTRLHRNRRILNGPIVSLSRPSHNISEEQIGINGK</sequence>
<accession>K4BSU5</accession>
<name>K4BSU5_SOLLC</name>
<dbReference type="InParanoid" id="K4BSU5"/>
<dbReference type="GO" id="GO:0005789">
    <property type="term" value="C:endoplasmic reticulum membrane"/>
    <property type="evidence" value="ECO:0007669"/>
    <property type="project" value="UniProtKB-SubCell"/>
</dbReference>
<evidence type="ECO:0000256" key="5">
    <source>
        <dbReference type="ARBA" id="ARBA00023125"/>
    </source>
</evidence>
<comment type="similarity">
    <text evidence="3">Belongs to the bZIP family.</text>
</comment>
<dbReference type="EnsemblPlants" id="Solyc04g056470.1.1">
    <property type="protein sequence ID" value="Solyc04g056470.1.1"/>
    <property type="gene ID" value="Solyc04g056470.1"/>
</dbReference>
<evidence type="ECO:0000313" key="9">
    <source>
        <dbReference type="Proteomes" id="UP000004994"/>
    </source>
</evidence>
<keyword evidence="5" id="KW-0238">DNA-binding</keyword>
<evidence type="ECO:0000313" key="8">
    <source>
        <dbReference type="EnsemblPlants" id="Solyc04g056470.1.1"/>
    </source>
</evidence>
<reference evidence="8" key="1">
    <citation type="journal article" date="2012" name="Nature">
        <title>The tomato genome sequence provides insights into fleshy fruit evolution.</title>
        <authorList>
            <consortium name="Tomato Genome Consortium"/>
        </authorList>
    </citation>
    <scope>NUCLEOTIDE SEQUENCE [LARGE SCALE GENOMIC DNA]</scope>
    <source>
        <strain evidence="8">cv. Heinz 1706</strain>
    </source>
</reference>
<dbReference type="PANTHER" id="PTHR47416:SF3">
    <property type="entry name" value="BZIP TRANSCRIPTION FACTOR 17-RELATED"/>
    <property type="match status" value="1"/>
</dbReference>
<comment type="subcellular location">
    <subcellularLocation>
        <location evidence="2">Endoplasmic reticulum membrane</location>
        <topology evidence="2">Single-pass membrane protein</topology>
    </subcellularLocation>
    <subcellularLocation>
        <location evidence="1">Nucleus</location>
    </subcellularLocation>
</comment>
<protein>
    <submittedName>
        <fullName evidence="8">Uncharacterized protein</fullName>
    </submittedName>
</protein>
<dbReference type="GO" id="GO:0005634">
    <property type="term" value="C:nucleus"/>
    <property type="evidence" value="ECO:0007669"/>
    <property type="project" value="UniProtKB-SubCell"/>
</dbReference>
<keyword evidence="4" id="KW-0805">Transcription regulation</keyword>
<evidence type="ECO:0000256" key="3">
    <source>
        <dbReference type="ARBA" id="ARBA00007163"/>
    </source>
</evidence>
<evidence type="ECO:0000256" key="2">
    <source>
        <dbReference type="ARBA" id="ARBA00004389"/>
    </source>
</evidence>
<dbReference type="STRING" id="4081.K4BSU5"/>
<dbReference type="AlphaFoldDB" id="K4BSU5"/>
<dbReference type="HOGENOM" id="CLU_1605566_0_0_1"/>
<evidence type="ECO:0000256" key="7">
    <source>
        <dbReference type="ARBA" id="ARBA00023242"/>
    </source>
</evidence>
<keyword evidence="9" id="KW-1185">Reference proteome</keyword>
<keyword evidence="7" id="KW-0539">Nucleus</keyword>